<evidence type="ECO:0000313" key="4">
    <source>
        <dbReference type="Proteomes" id="UP000217257"/>
    </source>
</evidence>
<evidence type="ECO:0000256" key="1">
    <source>
        <dbReference type="SAM" id="MobiDB-lite"/>
    </source>
</evidence>
<dbReference type="AlphaFoldDB" id="A0A250JJK7"/>
<evidence type="ECO:0000313" key="3">
    <source>
        <dbReference type="EMBL" id="ATB43667.1"/>
    </source>
</evidence>
<dbReference type="RefSeq" id="WP_095991050.1">
    <property type="nucleotide sequence ID" value="NZ_CP022098.1"/>
</dbReference>
<dbReference type="PANTHER" id="PTHR34400">
    <property type="match status" value="1"/>
</dbReference>
<dbReference type="InterPro" id="IPR026820">
    <property type="entry name" value="VioB/RebD_dom"/>
</dbReference>
<protein>
    <recommendedName>
        <fullName evidence="2">Iminophenyl-pyruvate dimer synthase domain-containing protein</fullName>
    </recommendedName>
</protein>
<dbReference type="PANTHER" id="PTHR34400:SF4">
    <property type="entry name" value="MEMBRANE PROTEIN"/>
    <property type="match status" value="1"/>
</dbReference>
<name>A0A250JJK7_9BACT</name>
<dbReference type="Pfam" id="PF12902">
    <property type="entry name" value="Ferritin-like"/>
    <property type="match status" value="1"/>
</dbReference>
<feature type="domain" description="Iminophenyl-pyruvate dimer synthase" evidence="2">
    <location>
        <begin position="15"/>
        <end position="263"/>
    </location>
</feature>
<feature type="region of interest" description="Disordered" evidence="1">
    <location>
        <begin position="41"/>
        <end position="60"/>
    </location>
</feature>
<gene>
    <name evidence="3" type="ORF">CYFUS_009147</name>
</gene>
<dbReference type="Proteomes" id="UP000217257">
    <property type="component" value="Chromosome"/>
</dbReference>
<evidence type="ECO:0000259" key="2">
    <source>
        <dbReference type="Pfam" id="PF12902"/>
    </source>
</evidence>
<dbReference type="Gene3D" id="6.10.140.1530">
    <property type="match status" value="1"/>
</dbReference>
<sequence length="341" mass="37462">MQNNTWTDAALLDHLQKAVYLELWTLPLYLAAAYSLQVPGSDAQNPPQLKSLRGKSNPKRSREQLAFNNIYSVAVQEMLHLELASNLFNALFAPKGHTPKFTGDWAPRYDKFPSWIAVEKPVQLGPVNPEQMSLLAAIETPEPATDGAPNGPQETYDSIGQFYKAIEQGVNQRWSELYQPKADHRQKSEFTNPEYPGDDYTGFSSIIDSQDSDTARKQANAVIQAIIGQGEGSRGPVIDSDLRPEDSNDVEDRFSHFARFRMVQAMLKLDGPLKTYPTPGSSGLAAAQKQLTAGFTSLLTALEQGYAGNGELDLGSMWSLPGQIVSVWAAGGVPQFQTQSQ</sequence>
<proteinExistence type="predicted"/>
<dbReference type="KEGG" id="cfus:CYFUS_009147"/>
<accession>A0A250JJK7</accession>
<dbReference type="InterPro" id="IPR012347">
    <property type="entry name" value="Ferritin-like"/>
</dbReference>
<dbReference type="EMBL" id="CP022098">
    <property type="protein sequence ID" value="ATB43667.1"/>
    <property type="molecule type" value="Genomic_DNA"/>
</dbReference>
<dbReference type="Gene3D" id="1.20.1260.10">
    <property type="match status" value="1"/>
</dbReference>
<organism evidence="3 4">
    <name type="scientific">Cystobacter fuscus</name>
    <dbReference type="NCBI Taxonomy" id="43"/>
    <lineage>
        <taxon>Bacteria</taxon>
        <taxon>Pseudomonadati</taxon>
        <taxon>Myxococcota</taxon>
        <taxon>Myxococcia</taxon>
        <taxon>Myxococcales</taxon>
        <taxon>Cystobacterineae</taxon>
        <taxon>Archangiaceae</taxon>
        <taxon>Cystobacter</taxon>
    </lineage>
</organism>
<reference evidence="3 4" key="1">
    <citation type="submission" date="2017-06" db="EMBL/GenBank/DDBJ databases">
        <title>Sequencing and comparative analysis of myxobacterial genomes.</title>
        <authorList>
            <person name="Rupp O."/>
            <person name="Goesmann A."/>
            <person name="Sogaard-Andersen L."/>
        </authorList>
    </citation>
    <scope>NUCLEOTIDE SEQUENCE [LARGE SCALE GENOMIC DNA]</scope>
    <source>
        <strain evidence="3 4">DSM 52655</strain>
    </source>
</reference>